<dbReference type="SMART" id="SM01057">
    <property type="entry name" value="Carb_anhydrase"/>
    <property type="match status" value="1"/>
</dbReference>
<dbReference type="GO" id="GO:0004089">
    <property type="term" value="F:carbonate dehydratase activity"/>
    <property type="evidence" value="ECO:0007669"/>
    <property type="project" value="UniProtKB-EC"/>
</dbReference>
<dbReference type="InterPro" id="IPR001148">
    <property type="entry name" value="CA_dom"/>
</dbReference>
<dbReference type="InterPro" id="IPR023561">
    <property type="entry name" value="Carbonic_anhydrase_a-class"/>
</dbReference>
<keyword evidence="3" id="KW-1133">Transmembrane helix</keyword>
<dbReference type="AlphaFoldDB" id="A0A8J2KIV3"/>
<dbReference type="PANTHER" id="PTHR18952">
    <property type="entry name" value="CARBONIC ANHYDRASE"/>
    <property type="match status" value="1"/>
</dbReference>
<feature type="transmembrane region" description="Helical" evidence="3">
    <location>
        <begin position="12"/>
        <end position="33"/>
    </location>
</feature>
<organism evidence="5 6">
    <name type="scientific">Allacma fusca</name>
    <dbReference type="NCBI Taxonomy" id="39272"/>
    <lineage>
        <taxon>Eukaryota</taxon>
        <taxon>Metazoa</taxon>
        <taxon>Ecdysozoa</taxon>
        <taxon>Arthropoda</taxon>
        <taxon>Hexapoda</taxon>
        <taxon>Collembola</taxon>
        <taxon>Symphypleona</taxon>
        <taxon>Sminthuridae</taxon>
        <taxon>Allacma</taxon>
    </lineage>
</organism>
<gene>
    <name evidence="5" type="ORF">AFUS01_LOCUS25991</name>
</gene>
<accession>A0A8J2KIV3</accession>
<dbReference type="GO" id="GO:0008270">
    <property type="term" value="F:zinc ion binding"/>
    <property type="evidence" value="ECO:0007669"/>
    <property type="project" value="InterPro"/>
</dbReference>
<keyword evidence="3" id="KW-0812">Transmembrane</keyword>
<name>A0A8J2KIV3_9HEXA</name>
<dbReference type="OrthoDB" id="4788989at2759"/>
<keyword evidence="3" id="KW-0472">Membrane</keyword>
<comment type="similarity">
    <text evidence="1">Belongs to the alpha-carbonic anhydrase family.</text>
</comment>
<dbReference type="Proteomes" id="UP000708208">
    <property type="component" value="Unassembled WGS sequence"/>
</dbReference>
<evidence type="ECO:0000259" key="4">
    <source>
        <dbReference type="SMART" id="SM01057"/>
    </source>
</evidence>
<evidence type="ECO:0000256" key="3">
    <source>
        <dbReference type="SAM" id="Phobius"/>
    </source>
</evidence>
<protein>
    <recommendedName>
        <fullName evidence="4">Alpha-carbonic anhydrase domain-containing protein</fullName>
    </recommendedName>
</protein>
<evidence type="ECO:0000313" key="5">
    <source>
        <dbReference type="EMBL" id="CAG7815300.1"/>
    </source>
</evidence>
<comment type="caution">
    <text evidence="5">The sequence shown here is derived from an EMBL/GenBank/DDBJ whole genome shotgun (WGS) entry which is preliminary data.</text>
</comment>
<dbReference type="Pfam" id="PF00194">
    <property type="entry name" value="Carb_anhydrase"/>
    <property type="match status" value="1"/>
</dbReference>
<evidence type="ECO:0000256" key="1">
    <source>
        <dbReference type="ARBA" id="ARBA00010718"/>
    </source>
</evidence>
<sequence length="397" mass="45443">MTFAGAKRFNEISAYLLFSSLLALNCIFLSSLWTISQVQAWGNKAHNNFIRHTYTDNDPLGPQNWKKLESGPDITNFCSRVIKHNESESVEAPATPLNIVTKQATLPIVSPFIELIILDHLMKCLRTKKARCSLRDIEDEFELDEKKPSITFQMRDGLENVPWQFGYPTDIYYGLEIRGPRLGLIQILDSYDPPFQSSISYDFNFASISFCDFKIAAKERTSHQLNGKRFPLEINMVFISEPRDIGIDNNLPPKNNQTQIIMVSVLGEAEGKRDNVLFDPVIKAAKSYKAGNFDMDDTDENFFVNIGTPFSPTWLLPEKSTYYYYRNGTFPVPPCFPMAQVYVFNTPIKISMNQLEALTTLKSEREPDSSEMITGLKVTKQEQWLILNLTTTWIYWG</sequence>
<dbReference type="EMBL" id="CAJVCH010341329">
    <property type="protein sequence ID" value="CAG7815300.1"/>
    <property type="molecule type" value="Genomic_DNA"/>
</dbReference>
<feature type="domain" description="Alpha-carbonic anhydrase" evidence="4">
    <location>
        <begin position="165"/>
        <end position="370"/>
    </location>
</feature>
<proteinExistence type="inferred from homology"/>
<keyword evidence="6" id="KW-1185">Reference proteome</keyword>
<evidence type="ECO:0000313" key="6">
    <source>
        <dbReference type="Proteomes" id="UP000708208"/>
    </source>
</evidence>
<comment type="catalytic activity">
    <reaction evidence="2">
        <text>hydrogencarbonate + H(+) = CO2 + H2O</text>
        <dbReference type="Rhea" id="RHEA:10748"/>
        <dbReference type="ChEBI" id="CHEBI:15377"/>
        <dbReference type="ChEBI" id="CHEBI:15378"/>
        <dbReference type="ChEBI" id="CHEBI:16526"/>
        <dbReference type="ChEBI" id="CHEBI:17544"/>
        <dbReference type="EC" id="4.2.1.1"/>
    </reaction>
</comment>
<evidence type="ECO:0000256" key="2">
    <source>
        <dbReference type="ARBA" id="ARBA00048348"/>
    </source>
</evidence>
<dbReference type="PANTHER" id="PTHR18952:SF265">
    <property type="entry name" value="CARBONIC ANHYDRASE"/>
    <property type="match status" value="1"/>
</dbReference>
<reference evidence="5" key="1">
    <citation type="submission" date="2021-06" db="EMBL/GenBank/DDBJ databases">
        <authorList>
            <person name="Hodson N. C."/>
            <person name="Mongue J. A."/>
            <person name="Jaron S. K."/>
        </authorList>
    </citation>
    <scope>NUCLEOTIDE SEQUENCE</scope>
</reference>